<evidence type="ECO:0000259" key="2">
    <source>
        <dbReference type="SMART" id="SM01043"/>
    </source>
</evidence>
<gene>
    <name evidence="3" type="ordered locus">MODMU_2509</name>
</gene>
<reference evidence="3 4" key="1">
    <citation type="journal article" date="2012" name="J. Bacteriol.">
        <title>Genome Sequence of Radiation-Resistant Modestobacter marinus Strain BC501, a Representative Actinobacterium That Thrives on Calcareous Stone Surfaces.</title>
        <authorList>
            <person name="Normand P."/>
            <person name="Gury J."/>
            <person name="Pujic P."/>
            <person name="Chouaia B."/>
            <person name="Crotti E."/>
            <person name="Brusetti L."/>
            <person name="Daffonchio D."/>
            <person name="Vacherie B."/>
            <person name="Barbe V."/>
            <person name="Medigue C."/>
            <person name="Calteau A."/>
            <person name="Ghodhbane-Gtari F."/>
            <person name="Essoussi I."/>
            <person name="Nouioui I."/>
            <person name="Abbassi-Ghozzi I."/>
            <person name="Gtari M."/>
        </authorList>
    </citation>
    <scope>NUCLEOTIDE SEQUENCE [LARGE SCALE GENOMIC DNA]</scope>
    <source>
        <strain evidence="4">BC 501</strain>
    </source>
</reference>
<evidence type="ECO:0000313" key="3">
    <source>
        <dbReference type="EMBL" id="CCH87938.1"/>
    </source>
</evidence>
<feature type="domain" description="Bacterial transcriptional activator" evidence="2">
    <location>
        <begin position="99"/>
        <end position="237"/>
    </location>
</feature>
<evidence type="ECO:0000256" key="1">
    <source>
        <dbReference type="SAM" id="MobiDB-lite"/>
    </source>
</evidence>
<protein>
    <submittedName>
        <fullName evidence="3">Transcriptional regulator, SARP family</fullName>
    </submittedName>
</protein>
<accession>I4EX25</accession>
<dbReference type="Pfam" id="PF03704">
    <property type="entry name" value="BTAD"/>
    <property type="match status" value="1"/>
</dbReference>
<evidence type="ECO:0000313" key="4">
    <source>
        <dbReference type="Proteomes" id="UP000006461"/>
    </source>
</evidence>
<keyword evidence="4" id="KW-1185">Reference proteome</keyword>
<dbReference type="OrthoDB" id="5509004at2"/>
<dbReference type="OMA" id="TLWPDVT"/>
<dbReference type="EMBL" id="FO203431">
    <property type="protein sequence ID" value="CCH87938.1"/>
    <property type="molecule type" value="Genomic_DNA"/>
</dbReference>
<dbReference type="eggNOG" id="COG3629">
    <property type="taxonomic scope" value="Bacteria"/>
</dbReference>
<dbReference type="SMART" id="SM01043">
    <property type="entry name" value="BTAD"/>
    <property type="match status" value="1"/>
</dbReference>
<dbReference type="PATRIC" id="fig|477641.3.peg.2388"/>
<feature type="region of interest" description="Disordered" evidence="1">
    <location>
        <begin position="248"/>
        <end position="283"/>
    </location>
</feature>
<dbReference type="Proteomes" id="UP000006461">
    <property type="component" value="Chromosome"/>
</dbReference>
<dbReference type="InterPro" id="IPR011990">
    <property type="entry name" value="TPR-like_helical_dom_sf"/>
</dbReference>
<organism evidence="3 4">
    <name type="scientific">Modestobacter italicus (strain DSM 44449 / CECT 9708 / BC 501)</name>
    <dbReference type="NCBI Taxonomy" id="2732864"/>
    <lineage>
        <taxon>Bacteria</taxon>
        <taxon>Bacillati</taxon>
        <taxon>Actinomycetota</taxon>
        <taxon>Actinomycetes</taxon>
        <taxon>Geodermatophilales</taxon>
        <taxon>Geodermatophilaceae</taxon>
        <taxon>Modestobacter</taxon>
    </lineage>
</organism>
<dbReference type="SUPFAM" id="SSF48452">
    <property type="entry name" value="TPR-like"/>
    <property type="match status" value="1"/>
</dbReference>
<name>I4EX25_MODI5</name>
<dbReference type="STRING" id="477641.MODMU_2509"/>
<dbReference type="KEGG" id="mmar:MODMU_2509"/>
<dbReference type="PANTHER" id="PTHR35807">
    <property type="entry name" value="TRANSCRIPTIONAL REGULATOR REDD-RELATED"/>
    <property type="match status" value="1"/>
</dbReference>
<dbReference type="AlphaFoldDB" id="I4EX25"/>
<dbReference type="InterPro" id="IPR051677">
    <property type="entry name" value="AfsR-DnrI-RedD_regulator"/>
</dbReference>
<feature type="compositionally biased region" description="Polar residues" evidence="1">
    <location>
        <begin position="262"/>
        <end position="272"/>
    </location>
</feature>
<dbReference type="Gene3D" id="1.25.40.10">
    <property type="entry name" value="Tetratricopeptide repeat domain"/>
    <property type="match status" value="1"/>
</dbReference>
<proteinExistence type="predicted"/>
<dbReference type="HOGENOM" id="CLU_004665_3_0_11"/>
<sequence length="283" mass="30509">MGSTTARLDLLGGFRLQVSGAHPRAAADDLPRGVQRLVAHLGLSHRPARSAVAGLLWPEVPESQAQGSLRSALWRLQKMAPGVIEVSGGVLALAPAVRVDVREFDVWAHASIDPRVDVDRSVLAEVGLSGELLPGWYDDWVLLERDRLRQLRLHALEALADKLTAVGRHGEALQAAHAAVRAEPLRETARRALMRIQLAQGNVAEALRTYESFRRYLFDELGVAPSSQMDDLVAGIRRPRRVPALVSVPSGGASAAHRTGWTVGSQDVSSGSGRSGHVARGRQ</sequence>
<dbReference type="InterPro" id="IPR005158">
    <property type="entry name" value="BTAD"/>
</dbReference>